<proteinExistence type="predicted"/>
<evidence type="ECO:0000313" key="2">
    <source>
        <dbReference type="Proteomes" id="UP000054097"/>
    </source>
</evidence>
<keyword evidence="2" id="KW-1185">Reference proteome</keyword>
<reference evidence="1 2" key="1">
    <citation type="submission" date="2014-04" db="EMBL/GenBank/DDBJ databases">
        <authorList>
            <consortium name="DOE Joint Genome Institute"/>
            <person name="Kuo A."/>
            <person name="Zuccaro A."/>
            <person name="Kohler A."/>
            <person name="Nagy L.G."/>
            <person name="Floudas D."/>
            <person name="Copeland A."/>
            <person name="Barry K.W."/>
            <person name="Cichocki N."/>
            <person name="Veneault-Fourrey C."/>
            <person name="LaButti K."/>
            <person name="Lindquist E.A."/>
            <person name="Lipzen A."/>
            <person name="Lundell T."/>
            <person name="Morin E."/>
            <person name="Murat C."/>
            <person name="Sun H."/>
            <person name="Tunlid A."/>
            <person name="Henrissat B."/>
            <person name="Grigoriev I.V."/>
            <person name="Hibbett D.S."/>
            <person name="Martin F."/>
            <person name="Nordberg H.P."/>
            <person name="Cantor M.N."/>
            <person name="Hua S.X."/>
        </authorList>
    </citation>
    <scope>NUCLEOTIDE SEQUENCE [LARGE SCALE GENOMIC DNA]</scope>
    <source>
        <strain evidence="1 2">MAFF 305830</strain>
    </source>
</reference>
<sequence>MLVWTSSFSNFCAGASNTPILFYQTNQTKRLRDSARQPCDKPFFCRIFESNFPLPLPFFPFFLFPSSSQSIYAFYDSCKTFFISPTLFSLLLPPQFSQHQGVYGLPSHATEHHRLHRE</sequence>
<accession>A0A0C2XBJ9</accession>
<dbReference type="HOGENOM" id="CLU_2074579_0_0_1"/>
<gene>
    <name evidence="1" type="ORF">M408DRAFT_181004</name>
</gene>
<dbReference type="AlphaFoldDB" id="A0A0C2XBJ9"/>
<evidence type="ECO:0000313" key="1">
    <source>
        <dbReference type="EMBL" id="KIM26527.1"/>
    </source>
</evidence>
<dbReference type="Proteomes" id="UP000054097">
    <property type="component" value="Unassembled WGS sequence"/>
</dbReference>
<protein>
    <submittedName>
        <fullName evidence="1">Uncharacterized protein</fullName>
    </submittedName>
</protein>
<name>A0A0C2XBJ9_SERVB</name>
<reference evidence="2" key="2">
    <citation type="submission" date="2015-01" db="EMBL/GenBank/DDBJ databases">
        <title>Evolutionary Origins and Diversification of the Mycorrhizal Mutualists.</title>
        <authorList>
            <consortium name="DOE Joint Genome Institute"/>
            <consortium name="Mycorrhizal Genomics Consortium"/>
            <person name="Kohler A."/>
            <person name="Kuo A."/>
            <person name="Nagy L.G."/>
            <person name="Floudas D."/>
            <person name="Copeland A."/>
            <person name="Barry K.W."/>
            <person name="Cichocki N."/>
            <person name="Veneault-Fourrey C."/>
            <person name="LaButti K."/>
            <person name="Lindquist E.A."/>
            <person name="Lipzen A."/>
            <person name="Lundell T."/>
            <person name="Morin E."/>
            <person name="Murat C."/>
            <person name="Riley R."/>
            <person name="Ohm R."/>
            <person name="Sun H."/>
            <person name="Tunlid A."/>
            <person name="Henrissat B."/>
            <person name="Grigoriev I.V."/>
            <person name="Hibbett D.S."/>
            <person name="Martin F."/>
        </authorList>
    </citation>
    <scope>NUCLEOTIDE SEQUENCE [LARGE SCALE GENOMIC DNA]</scope>
    <source>
        <strain evidence="2">MAFF 305830</strain>
    </source>
</reference>
<dbReference type="EMBL" id="KN824305">
    <property type="protein sequence ID" value="KIM26527.1"/>
    <property type="molecule type" value="Genomic_DNA"/>
</dbReference>
<organism evidence="1 2">
    <name type="scientific">Serendipita vermifera MAFF 305830</name>
    <dbReference type="NCBI Taxonomy" id="933852"/>
    <lineage>
        <taxon>Eukaryota</taxon>
        <taxon>Fungi</taxon>
        <taxon>Dikarya</taxon>
        <taxon>Basidiomycota</taxon>
        <taxon>Agaricomycotina</taxon>
        <taxon>Agaricomycetes</taxon>
        <taxon>Sebacinales</taxon>
        <taxon>Serendipitaceae</taxon>
        <taxon>Serendipita</taxon>
    </lineage>
</organism>